<dbReference type="CDD" id="cd00130">
    <property type="entry name" value="PAS"/>
    <property type="match status" value="1"/>
</dbReference>
<dbReference type="Proteomes" id="UP000175691">
    <property type="component" value="Unassembled WGS sequence"/>
</dbReference>
<comment type="caution">
    <text evidence="6">The sequence shown here is derived from an EMBL/GenBank/DDBJ whole genome shotgun (WGS) entry which is preliminary data.</text>
</comment>
<dbReference type="PROSITE" id="PS50109">
    <property type="entry name" value="HIS_KIN"/>
    <property type="match status" value="1"/>
</dbReference>
<evidence type="ECO:0000313" key="6">
    <source>
        <dbReference type="EMBL" id="OFC70556.1"/>
    </source>
</evidence>
<dbReference type="SMART" id="SM00091">
    <property type="entry name" value="PAS"/>
    <property type="match status" value="2"/>
</dbReference>
<dbReference type="RefSeq" id="WP_070125629.1">
    <property type="nucleotide sequence ID" value="NZ_MDHN01000028.1"/>
</dbReference>
<dbReference type="InterPro" id="IPR000014">
    <property type="entry name" value="PAS"/>
</dbReference>
<dbReference type="EC" id="2.7.13.3" evidence="2"/>
<dbReference type="PANTHER" id="PTHR43065">
    <property type="entry name" value="SENSOR HISTIDINE KINASE"/>
    <property type="match status" value="1"/>
</dbReference>
<dbReference type="InterPro" id="IPR003594">
    <property type="entry name" value="HATPase_dom"/>
</dbReference>
<dbReference type="PRINTS" id="PR00344">
    <property type="entry name" value="BCTRLSENSOR"/>
</dbReference>
<keyword evidence="7" id="KW-1185">Reference proteome</keyword>
<gene>
    <name evidence="6" type="ORF">BFC18_12420</name>
</gene>
<dbReference type="SUPFAM" id="SSF55785">
    <property type="entry name" value="PYP-like sensor domain (PAS domain)"/>
    <property type="match status" value="2"/>
</dbReference>
<dbReference type="InterPro" id="IPR003661">
    <property type="entry name" value="HisK_dim/P_dom"/>
</dbReference>
<organism evidence="6 7">
    <name type="scientific">Alteromonas confluentis</name>
    <dbReference type="NCBI Taxonomy" id="1656094"/>
    <lineage>
        <taxon>Bacteria</taxon>
        <taxon>Pseudomonadati</taxon>
        <taxon>Pseudomonadota</taxon>
        <taxon>Gammaproteobacteria</taxon>
        <taxon>Alteromonadales</taxon>
        <taxon>Alteromonadaceae</taxon>
        <taxon>Alteromonas/Salinimonas group</taxon>
        <taxon>Alteromonas</taxon>
    </lineage>
</organism>
<feature type="domain" description="Histidine kinase" evidence="4">
    <location>
        <begin position="305"/>
        <end position="537"/>
    </location>
</feature>
<dbReference type="PANTHER" id="PTHR43065:SF47">
    <property type="match status" value="1"/>
</dbReference>
<dbReference type="Gene3D" id="1.10.287.130">
    <property type="match status" value="1"/>
</dbReference>
<name>A0A1E7ZAK3_9ALTE</name>
<proteinExistence type="predicted"/>
<evidence type="ECO:0000256" key="1">
    <source>
        <dbReference type="ARBA" id="ARBA00000085"/>
    </source>
</evidence>
<keyword evidence="3" id="KW-0597">Phosphoprotein</keyword>
<evidence type="ECO:0000256" key="3">
    <source>
        <dbReference type="ARBA" id="ARBA00022553"/>
    </source>
</evidence>
<dbReference type="Gene3D" id="3.30.565.10">
    <property type="entry name" value="Histidine kinase-like ATPase, C-terminal domain"/>
    <property type="match status" value="1"/>
</dbReference>
<dbReference type="SMART" id="SM00387">
    <property type="entry name" value="HATPase_c"/>
    <property type="match status" value="1"/>
</dbReference>
<sequence>MNDVNNCENGFEAVFRNSKDGLAIFKDEVFIDCNASMLTLVGVDNRDDFIGKTPFDFSPARQHDGTLSVTKGLALVARCHQEGSVRFEWIIKRFNGDALWVEIILTKMTMDGEEVIYASWRDISESKAIELALKEQKNTFETLFNESQDGLSLLIDHKFIDCNKALLDMFGYSSKEEILGLTPMDLSPEYQADGRRSVDVVADNAKQVAGYGNKMLEWQHQRADGSLFWTEIIVIEIKLNGGPAIYAITRDISEKKALQEKIISRNEALKETNRSLSETIESLKLAQSKLVESEKMASLGSLVAGVAHEINTPVGIGLTGITQLMEECRDIQTRYEQGNLTENDFEDYLNSASELAGMIKKNIDRTAQLVRSFKQVAVDQTSEEDREVNLNQYLDEIFYSLSSVLRKAKVVVATECRNDINVVTNPGLLSQVVTNLIMNSVNHGFKDRDSGNIYIGISEHENNMFMMQYRDDGRGINKENLSRIFDPFFTTNRSHGGTGLGLNITYNIITNALGGSITCNSEENKGVEFIIKFKVKARLD</sequence>
<protein>
    <recommendedName>
        <fullName evidence="2">histidine kinase</fullName>
        <ecNumber evidence="2">2.7.13.3</ecNumber>
    </recommendedName>
</protein>
<dbReference type="GO" id="GO:0000155">
    <property type="term" value="F:phosphorelay sensor kinase activity"/>
    <property type="evidence" value="ECO:0007669"/>
    <property type="project" value="InterPro"/>
</dbReference>
<dbReference type="Pfam" id="PF13426">
    <property type="entry name" value="PAS_9"/>
    <property type="match status" value="2"/>
</dbReference>
<comment type="catalytic activity">
    <reaction evidence="1">
        <text>ATP + protein L-histidine = ADP + protein N-phospho-L-histidine.</text>
        <dbReference type="EC" id="2.7.13.3"/>
    </reaction>
</comment>
<evidence type="ECO:0000256" key="2">
    <source>
        <dbReference type="ARBA" id="ARBA00012438"/>
    </source>
</evidence>
<dbReference type="InterPro" id="IPR000700">
    <property type="entry name" value="PAS-assoc_C"/>
</dbReference>
<dbReference type="InterPro" id="IPR036890">
    <property type="entry name" value="HATPase_C_sf"/>
</dbReference>
<dbReference type="CDD" id="cd00082">
    <property type="entry name" value="HisKA"/>
    <property type="match status" value="1"/>
</dbReference>
<dbReference type="STRING" id="1656094.BFC18_12420"/>
<dbReference type="InterPro" id="IPR004358">
    <property type="entry name" value="Sig_transdc_His_kin-like_C"/>
</dbReference>
<dbReference type="Gene3D" id="3.30.450.20">
    <property type="entry name" value="PAS domain"/>
    <property type="match status" value="2"/>
</dbReference>
<dbReference type="EMBL" id="MDHN01000028">
    <property type="protein sequence ID" value="OFC70556.1"/>
    <property type="molecule type" value="Genomic_DNA"/>
</dbReference>
<dbReference type="InterPro" id="IPR005467">
    <property type="entry name" value="His_kinase_dom"/>
</dbReference>
<evidence type="ECO:0000259" key="4">
    <source>
        <dbReference type="PROSITE" id="PS50109"/>
    </source>
</evidence>
<reference evidence="6 7" key="1">
    <citation type="submission" date="2016-08" db="EMBL/GenBank/DDBJ databases">
        <authorList>
            <person name="Seilhamer J.J."/>
        </authorList>
    </citation>
    <scope>NUCLEOTIDE SEQUENCE [LARGE SCALE GENOMIC DNA]</scope>
    <source>
        <strain evidence="6 7">KCTC 42603</strain>
    </source>
</reference>
<dbReference type="AlphaFoldDB" id="A0A1E7ZAK3"/>
<evidence type="ECO:0000259" key="5">
    <source>
        <dbReference type="PROSITE" id="PS50113"/>
    </source>
</evidence>
<dbReference type="Pfam" id="PF02518">
    <property type="entry name" value="HATPase_c"/>
    <property type="match status" value="1"/>
</dbReference>
<dbReference type="SUPFAM" id="SSF55874">
    <property type="entry name" value="ATPase domain of HSP90 chaperone/DNA topoisomerase II/histidine kinase"/>
    <property type="match status" value="1"/>
</dbReference>
<dbReference type="PROSITE" id="PS50113">
    <property type="entry name" value="PAC"/>
    <property type="match status" value="1"/>
</dbReference>
<accession>A0A1E7ZAK3</accession>
<feature type="domain" description="PAC" evidence="5">
    <location>
        <begin position="214"/>
        <end position="264"/>
    </location>
</feature>
<dbReference type="InterPro" id="IPR035965">
    <property type="entry name" value="PAS-like_dom_sf"/>
</dbReference>
<evidence type="ECO:0000313" key="7">
    <source>
        <dbReference type="Proteomes" id="UP000175691"/>
    </source>
</evidence>
<dbReference type="NCBIfam" id="TIGR00229">
    <property type="entry name" value="sensory_box"/>
    <property type="match status" value="2"/>
</dbReference>